<feature type="domain" description="F-box" evidence="1">
    <location>
        <begin position="4"/>
        <end position="52"/>
    </location>
</feature>
<dbReference type="STRING" id="1108050.A0A0B7FI57"/>
<proteinExistence type="predicted"/>
<evidence type="ECO:0000313" key="2">
    <source>
        <dbReference type="EMBL" id="CEL56589.1"/>
    </source>
</evidence>
<dbReference type="SUPFAM" id="SSF81383">
    <property type="entry name" value="F-box domain"/>
    <property type="match status" value="1"/>
</dbReference>
<dbReference type="CDD" id="cd09917">
    <property type="entry name" value="F-box_SF"/>
    <property type="match status" value="1"/>
</dbReference>
<dbReference type="PROSITE" id="PS50181">
    <property type="entry name" value="FBOX"/>
    <property type="match status" value="1"/>
</dbReference>
<dbReference type="Proteomes" id="UP000059188">
    <property type="component" value="Unassembled WGS sequence"/>
</dbReference>
<gene>
    <name evidence="2" type="ORF">RSOLAG1IB_07938</name>
</gene>
<dbReference type="EMBL" id="LN679122">
    <property type="protein sequence ID" value="CEL56589.1"/>
    <property type="molecule type" value="Genomic_DNA"/>
</dbReference>
<reference evidence="2 3" key="1">
    <citation type="submission" date="2014-11" db="EMBL/GenBank/DDBJ databases">
        <authorList>
            <person name="Wibberg Daniel"/>
        </authorList>
    </citation>
    <scope>NUCLEOTIDE SEQUENCE [LARGE SCALE GENOMIC DNA]</scope>
    <source>
        <strain evidence="2">Rhizoctonia solani AG1-IB 7/3/14</strain>
    </source>
</reference>
<keyword evidence="3" id="KW-1185">Reference proteome</keyword>
<dbReference type="InterPro" id="IPR036047">
    <property type="entry name" value="F-box-like_dom_sf"/>
</dbReference>
<dbReference type="InterPro" id="IPR001810">
    <property type="entry name" value="F-box_dom"/>
</dbReference>
<dbReference type="Gene3D" id="1.20.1280.50">
    <property type="match status" value="1"/>
</dbReference>
<protein>
    <recommendedName>
        <fullName evidence="1">F-box domain-containing protein</fullName>
    </recommendedName>
</protein>
<dbReference type="SUPFAM" id="SSF101908">
    <property type="entry name" value="Putative isomerase YbhE"/>
    <property type="match status" value="1"/>
</dbReference>
<dbReference type="OrthoDB" id="550575at2759"/>
<accession>A0A0B7FI57</accession>
<dbReference type="AlphaFoldDB" id="A0A0B7FI57"/>
<name>A0A0B7FI57_THACB</name>
<sequence length="558" mass="62553">MKAEKTYKDLPTECLLRVLSFLALPDIAILLRTSKLWNAIITSNEQILYHQFANNLDSICVPLDSPSTALDGWLSQEANKVRSWKEYCRLYINTERRWKGKDKPYSTHDVFASAQQTRVGRIKIDTKKALLVMASDEESDEDNCVVVHCLREPAREALFRLDQIPPFTQIEISNGFIVLSSVQAGSDSLEVWRWAMDQDAFPMARQPTHQQLQRQERASSVYRSSHHRGELVPMGILKQPNELRACRLVYPTICVGSRAGDQLWLWDIRTRYLVQTIHIEPSVYHDFRMIHVDVNETYAFVATHTVSIYSRATGQRVFQLSETELRQLSGYVCPPIPVHGLGGVFQEYALLGYHDPGINSSPPYLLDMVMTVYASPEGDNCVATTYWGYVILICGLKNETSGRMEDYNATSEGVGVLVGGVKSSSVPENIRVSLIRADGAIQHLAYDGHRILIFGGSGLALINLDRQHDRTENSGILFSNRSLAKLLPFPAQSMFLLPPFSGKGDVYRGCTCLQMTADSCWVAWSPEGYDSAAFGQGGPQFNSTKTVGMVDFTREGCD</sequence>
<organism evidence="2 3">
    <name type="scientific">Thanatephorus cucumeris (strain AG1-IB / isolate 7/3/14)</name>
    <name type="common">Lettuce bottom rot fungus</name>
    <name type="synonym">Rhizoctonia solani</name>
    <dbReference type="NCBI Taxonomy" id="1108050"/>
    <lineage>
        <taxon>Eukaryota</taxon>
        <taxon>Fungi</taxon>
        <taxon>Dikarya</taxon>
        <taxon>Basidiomycota</taxon>
        <taxon>Agaricomycotina</taxon>
        <taxon>Agaricomycetes</taxon>
        <taxon>Cantharellales</taxon>
        <taxon>Ceratobasidiaceae</taxon>
        <taxon>Rhizoctonia</taxon>
        <taxon>Rhizoctonia solani AG-1</taxon>
    </lineage>
</organism>
<dbReference type="Pfam" id="PF12937">
    <property type="entry name" value="F-box-like"/>
    <property type="match status" value="1"/>
</dbReference>
<evidence type="ECO:0000313" key="3">
    <source>
        <dbReference type="Proteomes" id="UP000059188"/>
    </source>
</evidence>
<evidence type="ECO:0000259" key="1">
    <source>
        <dbReference type="PROSITE" id="PS50181"/>
    </source>
</evidence>